<dbReference type="CDD" id="cd19501">
    <property type="entry name" value="RecA-like_FtsH"/>
    <property type="match status" value="1"/>
</dbReference>
<dbReference type="PATRIC" id="fig|1618350.3.peg.586"/>
<evidence type="ECO:0000256" key="16">
    <source>
        <dbReference type="RuleBase" id="RU003651"/>
    </source>
</evidence>
<evidence type="ECO:0000256" key="1">
    <source>
        <dbReference type="ARBA" id="ARBA00004370"/>
    </source>
</evidence>
<evidence type="ECO:0000256" key="2">
    <source>
        <dbReference type="ARBA" id="ARBA00010044"/>
    </source>
</evidence>
<feature type="compositionally biased region" description="Basic residues" evidence="17">
    <location>
        <begin position="627"/>
        <end position="637"/>
    </location>
</feature>
<dbReference type="GO" id="GO:0005886">
    <property type="term" value="C:plasma membrane"/>
    <property type="evidence" value="ECO:0007669"/>
    <property type="project" value="UniProtKB-SubCell"/>
</dbReference>
<comment type="similarity">
    <text evidence="16">Belongs to the AAA ATPase family.</text>
</comment>
<dbReference type="InterPro" id="IPR037219">
    <property type="entry name" value="Peptidase_M41-like"/>
</dbReference>
<protein>
    <recommendedName>
        <fullName evidence="15">ATP-dependent zinc metalloprotease FtsH</fullName>
        <ecNumber evidence="15">3.4.24.-</ecNumber>
    </recommendedName>
</protein>
<evidence type="ECO:0000256" key="9">
    <source>
        <dbReference type="ARBA" id="ARBA00022833"/>
    </source>
</evidence>
<dbReference type="GO" id="GO:0030163">
    <property type="term" value="P:protein catabolic process"/>
    <property type="evidence" value="ECO:0007669"/>
    <property type="project" value="UniProtKB-UniRule"/>
</dbReference>
<dbReference type="STRING" id="1618350.UR67_C0003G0079"/>
<dbReference type="InterPro" id="IPR000642">
    <property type="entry name" value="Peptidase_M41"/>
</dbReference>
<feature type="binding site" evidence="15">
    <location>
        <position position="517"/>
    </location>
    <ligand>
        <name>Zn(2+)</name>
        <dbReference type="ChEBI" id="CHEBI:29105"/>
        <note>catalytic</note>
    </ligand>
</feature>
<evidence type="ECO:0000256" key="11">
    <source>
        <dbReference type="ARBA" id="ARBA00022989"/>
    </source>
</evidence>
<feature type="active site" evidence="15">
    <location>
        <position position="442"/>
    </location>
</feature>
<keyword evidence="8 15" id="KW-0378">Hydrolase</keyword>
<evidence type="ECO:0000256" key="14">
    <source>
        <dbReference type="ARBA" id="ARBA00061570"/>
    </source>
</evidence>
<dbReference type="GO" id="GO:0016887">
    <property type="term" value="F:ATP hydrolysis activity"/>
    <property type="evidence" value="ECO:0007669"/>
    <property type="project" value="UniProtKB-UniRule"/>
</dbReference>
<dbReference type="InterPro" id="IPR005936">
    <property type="entry name" value="FtsH"/>
</dbReference>
<dbReference type="EC" id="3.4.24.-" evidence="15"/>
<keyword evidence="3 15" id="KW-1003">Cell membrane</keyword>
<feature type="domain" description="AAA+ ATPase" evidence="18">
    <location>
        <begin position="212"/>
        <end position="351"/>
    </location>
</feature>
<dbReference type="GO" id="GO:0006508">
    <property type="term" value="P:proteolysis"/>
    <property type="evidence" value="ECO:0007669"/>
    <property type="project" value="UniProtKB-KW"/>
</dbReference>
<accession>A0A0G0C113</accession>
<feature type="transmembrane region" description="Helical" evidence="15">
    <location>
        <begin position="25"/>
        <end position="47"/>
    </location>
</feature>
<feature type="binding site" evidence="15">
    <location>
        <position position="441"/>
    </location>
    <ligand>
        <name>Zn(2+)</name>
        <dbReference type="ChEBI" id="CHEBI:29105"/>
        <note>catalytic</note>
    </ligand>
</feature>
<dbReference type="Pfam" id="PF00004">
    <property type="entry name" value="AAA"/>
    <property type="match status" value="1"/>
</dbReference>
<evidence type="ECO:0000313" key="19">
    <source>
        <dbReference type="EMBL" id="KKP69801.1"/>
    </source>
</evidence>
<keyword evidence="12 15" id="KW-0482">Metalloprotease</keyword>
<dbReference type="GO" id="GO:0008270">
    <property type="term" value="F:zinc ion binding"/>
    <property type="evidence" value="ECO:0007669"/>
    <property type="project" value="UniProtKB-UniRule"/>
</dbReference>
<evidence type="ECO:0000259" key="18">
    <source>
        <dbReference type="SMART" id="SM00382"/>
    </source>
</evidence>
<reference evidence="19 20" key="1">
    <citation type="journal article" date="2015" name="Nature">
        <title>rRNA introns, odd ribosomes, and small enigmatic genomes across a large radiation of phyla.</title>
        <authorList>
            <person name="Brown C.T."/>
            <person name="Hug L.A."/>
            <person name="Thomas B.C."/>
            <person name="Sharon I."/>
            <person name="Castelle C.J."/>
            <person name="Singh A."/>
            <person name="Wilkins M.J."/>
            <person name="Williams K.H."/>
            <person name="Banfield J.F."/>
        </authorList>
    </citation>
    <scope>NUCLEOTIDE SEQUENCE [LARGE SCALE GENOMIC DNA]</scope>
</reference>
<proteinExistence type="inferred from homology"/>
<evidence type="ECO:0000256" key="8">
    <source>
        <dbReference type="ARBA" id="ARBA00022801"/>
    </source>
</evidence>
<dbReference type="InterPro" id="IPR027417">
    <property type="entry name" value="P-loop_NTPase"/>
</dbReference>
<comment type="caution">
    <text evidence="19">The sequence shown here is derived from an EMBL/GenBank/DDBJ whole genome shotgun (WGS) entry which is preliminary data.</text>
</comment>
<keyword evidence="11 15" id="KW-1133">Transmembrane helix</keyword>
<keyword evidence="10 15" id="KW-0067">ATP-binding</keyword>
<dbReference type="Pfam" id="PF01434">
    <property type="entry name" value="Peptidase_M41"/>
    <property type="match status" value="1"/>
</dbReference>
<dbReference type="GO" id="GO:0004222">
    <property type="term" value="F:metalloendopeptidase activity"/>
    <property type="evidence" value="ECO:0007669"/>
    <property type="project" value="InterPro"/>
</dbReference>
<dbReference type="GO" id="GO:0004176">
    <property type="term" value="F:ATP-dependent peptidase activity"/>
    <property type="evidence" value="ECO:0007669"/>
    <property type="project" value="InterPro"/>
</dbReference>
<dbReference type="FunFam" id="1.20.58.760:FF:000001">
    <property type="entry name" value="ATP-dependent zinc metalloprotease FtsH"/>
    <property type="match status" value="1"/>
</dbReference>
<evidence type="ECO:0000256" key="12">
    <source>
        <dbReference type="ARBA" id="ARBA00023049"/>
    </source>
</evidence>
<evidence type="ECO:0000256" key="6">
    <source>
        <dbReference type="ARBA" id="ARBA00022723"/>
    </source>
</evidence>
<keyword evidence="4 15" id="KW-0645">Protease</keyword>
<comment type="cofactor">
    <cofactor evidence="15">
        <name>Zn(2+)</name>
        <dbReference type="ChEBI" id="CHEBI:29105"/>
    </cofactor>
    <text evidence="15">Binds 1 zinc ion per subunit.</text>
</comment>
<evidence type="ECO:0000256" key="10">
    <source>
        <dbReference type="ARBA" id="ARBA00022840"/>
    </source>
</evidence>
<dbReference type="SMART" id="SM00382">
    <property type="entry name" value="AAA"/>
    <property type="match status" value="1"/>
</dbReference>
<dbReference type="Gene3D" id="1.20.58.760">
    <property type="entry name" value="Peptidase M41"/>
    <property type="match status" value="1"/>
</dbReference>
<dbReference type="Gene3D" id="3.40.50.300">
    <property type="entry name" value="P-loop containing nucleotide triphosphate hydrolases"/>
    <property type="match status" value="1"/>
</dbReference>
<feature type="transmembrane region" description="Helical" evidence="15">
    <location>
        <begin position="127"/>
        <end position="148"/>
    </location>
</feature>
<evidence type="ECO:0000256" key="5">
    <source>
        <dbReference type="ARBA" id="ARBA00022692"/>
    </source>
</evidence>
<keyword evidence="13 15" id="KW-0472">Membrane</keyword>
<name>A0A0G0C113_UNCC3</name>
<dbReference type="InterPro" id="IPR003593">
    <property type="entry name" value="AAA+_ATPase"/>
</dbReference>
<comment type="similarity">
    <text evidence="14 15">In the central section; belongs to the AAA ATPase family.</text>
</comment>
<comment type="function">
    <text evidence="15">Acts as a processive, ATP-dependent zinc metallopeptidase for both cytoplasmic and membrane proteins. Plays a role in the quality control of integral membrane proteins.</text>
</comment>
<dbReference type="Gene3D" id="1.10.8.60">
    <property type="match status" value="1"/>
</dbReference>
<gene>
    <name evidence="15" type="primary">ftsH</name>
    <name evidence="19" type="ORF">UR67_C0003G0079</name>
</gene>
<dbReference type="AlphaFoldDB" id="A0A0G0C113"/>
<organism evidence="19 20">
    <name type="scientific">candidate division CPR3 bacterium GW2011_GWF2_35_18</name>
    <dbReference type="NCBI Taxonomy" id="1618350"/>
    <lineage>
        <taxon>Bacteria</taxon>
        <taxon>Bacteria division CPR3</taxon>
    </lineage>
</organism>
<evidence type="ECO:0000256" key="15">
    <source>
        <dbReference type="HAMAP-Rule" id="MF_01458"/>
    </source>
</evidence>
<dbReference type="InterPro" id="IPR003960">
    <property type="entry name" value="ATPase_AAA_CS"/>
</dbReference>
<dbReference type="Pfam" id="PF06480">
    <property type="entry name" value="FtsH_ext"/>
    <property type="match status" value="1"/>
</dbReference>
<evidence type="ECO:0000256" key="3">
    <source>
        <dbReference type="ARBA" id="ARBA00022475"/>
    </source>
</evidence>
<keyword evidence="6 15" id="KW-0479">Metal-binding</keyword>
<dbReference type="EMBL" id="LBQB01000003">
    <property type="protein sequence ID" value="KKP69801.1"/>
    <property type="molecule type" value="Genomic_DNA"/>
</dbReference>
<sequence>MATTNNGNQNKIIPNHKKIVGQGNIFKGIIIYIILAVIGLYVFYTFFTPSNLFEKEVPLTEIAQDIKDNKVEKVFVTSEKLTVNYKDGQQKISRISGQDGVIEAFKNLGVDPSKIEIKFENTSTSSFWVNLIAQFFPVLLMIVFFFIIMRQAQSSGSNILSFGKSKAKLFTKDKTRVTFNDAAGVEEAKKELQEVVEFLKYPKKFTSLGAKIPRGVLLVGAPGTGKTLLARAVAGEAGVPFFSIAGSEFMEMLVGVGASRVRDLFGEAKKNAPAILFIDELDAIGRQRGAGIGGGHDEREQTLNQILVEMDGFDQTVNVIVIAATNRPDILDPALMRPGRFDRRVVINYPDMEGRKGIIKIHMKKKPITEDVNIDKLARRTVGFSGADLENMLNEAAILAASQGKNKINAADIEEAATKVKLGPEKKRLQTEEDREIIAYHESGHAVTTYFLPQTDPVHRISIVSRGLALGYTMTPPQTDRYNENKTRLLNQIATLLGGRAAEEIVFNEQTVGASSDIETATGIAREMVCRYGMSTLGPIMLGEKEELIFLSRDLHEKRNYSEEFASKIDVEIEKIINQSYNKAKEILIKNRNKLDLLAQKLMKQETVESEEFEKLMQQDITSNNQKSKKSASKTKI</sequence>
<dbReference type="FunFam" id="1.10.8.60:FF:000001">
    <property type="entry name" value="ATP-dependent zinc metalloprotease FtsH"/>
    <property type="match status" value="1"/>
</dbReference>
<evidence type="ECO:0000256" key="7">
    <source>
        <dbReference type="ARBA" id="ARBA00022741"/>
    </source>
</evidence>
<dbReference type="GO" id="GO:0005524">
    <property type="term" value="F:ATP binding"/>
    <property type="evidence" value="ECO:0007669"/>
    <property type="project" value="UniProtKB-UniRule"/>
</dbReference>
<dbReference type="NCBIfam" id="TIGR01241">
    <property type="entry name" value="FtsH_fam"/>
    <property type="match status" value="1"/>
</dbReference>
<dbReference type="SUPFAM" id="SSF52540">
    <property type="entry name" value="P-loop containing nucleoside triphosphate hydrolases"/>
    <property type="match status" value="1"/>
</dbReference>
<comment type="subunit">
    <text evidence="15">Homohexamer.</text>
</comment>
<dbReference type="HAMAP" id="MF_01458">
    <property type="entry name" value="FtsH"/>
    <property type="match status" value="1"/>
</dbReference>
<keyword evidence="9 15" id="KW-0862">Zinc</keyword>
<evidence type="ECO:0000256" key="4">
    <source>
        <dbReference type="ARBA" id="ARBA00022670"/>
    </source>
</evidence>
<feature type="region of interest" description="Disordered" evidence="17">
    <location>
        <begin position="618"/>
        <end position="637"/>
    </location>
</feature>
<dbReference type="InterPro" id="IPR041569">
    <property type="entry name" value="AAA_lid_3"/>
</dbReference>
<dbReference type="PANTHER" id="PTHR23076">
    <property type="entry name" value="METALLOPROTEASE M41 FTSH"/>
    <property type="match status" value="1"/>
</dbReference>
<evidence type="ECO:0000256" key="17">
    <source>
        <dbReference type="SAM" id="MobiDB-lite"/>
    </source>
</evidence>
<evidence type="ECO:0000313" key="20">
    <source>
        <dbReference type="Proteomes" id="UP000034581"/>
    </source>
</evidence>
<dbReference type="Proteomes" id="UP000034581">
    <property type="component" value="Unassembled WGS sequence"/>
</dbReference>
<dbReference type="PANTHER" id="PTHR23076:SF97">
    <property type="entry name" value="ATP-DEPENDENT ZINC METALLOPROTEASE YME1L1"/>
    <property type="match status" value="1"/>
</dbReference>
<feature type="binding site" evidence="15">
    <location>
        <begin position="220"/>
        <end position="227"/>
    </location>
    <ligand>
        <name>ATP</name>
        <dbReference type="ChEBI" id="CHEBI:30616"/>
    </ligand>
</feature>
<comment type="subcellular location">
    <subcellularLocation>
        <location evidence="15">Cell membrane</location>
        <topology evidence="15">Multi-pass membrane protein</topology>
        <orientation evidence="15">Cytoplasmic side</orientation>
    </subcellularLocation>
    <subcellularLocation>
        <location evidence="1">Membrane</location>
    </subcellularLocation>
</comment>
<dbReference type="SUPFAM" id="SSF140990">
    <property type="entry name" value="FtsH protease domain-like"/>
    <property type="match status" value="1"/>
</dbReference>
<dbReference type="InterPro" id="IPR011546">
    <property type="entry name" value="Pept_M41_FtsH_extracell"/>
</dbReference>
<dbReference type="FunFam" id="3.40.50.300:FF:000001">
    <property type="entry name" value="ATP-dependent zinc metalloprotease FtsH"/>
    <property type="match status" value="1"/>
</dbReference>
<dbReference type="Pfam" id="PF17862">
    <property type="entry name" value="AAA_lid_3"/>
    <property type="match status" value="1"/>
</dbReference>
<keyword evidence="5 15" id="KW-0812">Transmembrane</keyword>
<feature type="binding site" evidence="15">
    <location>
        <position position="445"/>
    </location>
    <ligand>
        <name>Zn(2+)</name>
        <dbReference type="ChEBI" id="CHEBI:29105"/>
        <note>catalytic</note>
    </ligand>
</feature>
<dbReference type="InterPro" id="IPR003959">
    <property type="entry name" value="ATPase_AAA_core"/>
</dbReference>
<evidence type="ECO:0000256" key="13">
    <source>
        <dbReference type="ARBA" id="ARBA00023136"/>
    </source>
</evidence>
<comment type="similarity">
    <text evidence="2 15">In the C-terminal section; belongs to the peptidase M41 family.</text>
</comment>
<dbReference type="PROSITE" id="PS00674">
    <property type="entry name" value="AAA"/>
    <property type="match status" value="1"/>
</dbReference>
<keyword evidence="7 15" id="KW-0547">Nucleotide-binding</keyword>